<evidence type="ECO:0008006" key="4">
    <source>
        <dbReference type="Google" id="ProtNLM"/>
    </source>
</evidence>
<keyword evidence="1" id="KW-0732">Signal</keyword>
<comment type="caution">
    <text evidence="2">The sequence shown here is derived from an EMBL/GenBank/DDBJ whole genome shotgun (WGS) entry which is preliminary data.</text>
</comment>
<evidence type="ECO:0000313" key="2">
    <source>
        <dbReference type="EMBL" id="CAI8057152.1"/>
    </source>
</evidence>
<evidence type="ECO:0000313" key="3">
    <source>
        <dbReference type="Proteomes" id="UP001174909"/>
    </source>
</evidence>
<accession>A0AA35U0B2</accession>
<protein>
    <recommendedName>
        <fullName evidence="4">Seminal fluid protein</fullName>
    </recommendedName>
</protein>
<name>A0AA35U0B2_GEOBA</name>
<evidence type="ECO:0000256" key="1">
    <source>
        <dbReference type="SAM" id="SignalP"/>
    </source>
</evidence>
<keyword evidence="3" id="KW-1185">Reference proteome</keyword>
<sequence>MLRNFFLFLVAVTLHYHPTYAQCADETDCSARCNPGKIS</sequence>
<reference evidence="2" key="1">
    <citation type="submission" date="2023-03" db="EMBL/GenBank/DDBJ databases">
        <authorList>
            <person name="Steffen K."/>
            <person name="Cardenas P."/>
        </authorList>
    </citation>
    <scope>NUCLEOTIDE SEQUENCE</scope>
</reference>
<gene>
    <name evidence="2" type="ORF">GBAR_LOCUS31131</name>
</gene>
<feature type="signal peptide" evidence="1">
    <location>
        <begin position="1"/>
        <end position="21"/>
    </location>
</feature>
<proteinExistence type="predicted"/>
<feature type="chain" id="PRO_5041297171" description="Seminal fluid protein" evidence="1">
    <location>
        <begin position="22"/>
        <end position="39"/>
    </location>
</feature>
<organism evidence="2 3">
    <name type="scientific">Geodia barretti</name>
    <name type="common">Barrett's horny sponge</name>
    <dbReference type="NCBI Taxonomy" id="519541"/>
    <lineage>
        <taxon>Eukaryota</taxon>
        <taxon>Metazoa</taxon>
        <taxon>Porifera</taxon>
        <taxon>Demospongiae</taxon>
        <taxon>Heteroscleromorpha</taxon>
        <taxon>Tetractinellida</taxon>
        <taxon>Astrophorina</taxon>
        <taxon>Geodiidae</taxon>
        <taxon>Geodia</taxon>
    </lineage>
</organism>
<dbReference type="AlphaFoldDB" id="A0AA35U0B2"/>
<dbReference type="Proteomes" id="UP001174909">
    <property type="component" value="Unassembled WGS sequence"/>
</dbReference>
<dbReference type="EMBL" id="CASHTH010004423">
    <property type="protein sequence ID" value="CAI8057152.1"/>
    <property type="molecule type" value="Genomic_DNA"/>
</dbReference>